<evidence type="ECO:0000313" key="2">
    <source>
        <dbReference type="Proteomes" id="UP000620596"/>
    </source>
</evidence>
<keyword evidence="2" id="KW-1185">Reference proteome</keyword>
<gene>
    <name evidence="1" type="ORF">GCM10011496_22180</name>
</gene>
<accession>A0A916SHR2</accession>
<proteinExistence type="predicted"/>
<dbReference type="Proteomes" id="UP000620596">
    <property type="component" value="Unassembled WGS sequence"/>
</dbReference>
<name>A0A916SHR2_9BURK</name>
<protein>
    <submittedName>
        <fullName evidence="1">Uncharacterized protein</fullName>
    </submittedName>
</protein>
<dbReference type="EMBL" id="BMIG01000007">
    <property type="protein sequence ID" value="GGB00795.1"/>
    <property type="molecule type" value="Genomic_DNA"/>
</dbReference>
<organism evidence="1 2">
    <name type="scientific">Polaromonas eurypsychrophila</name>
    <dbReference type="NCBI Taxonomy" id="1614635"/>
    <lineage>
        <taxon>Bacteria</taxon>
        <taxon>Pseudomonadati</taxon>
        <taxon>Pseudomonadota</taxon>
        <taxon>Betaproteobacteria</taxon>
        <taxon>Burkholderiales</taxon>
        <taxon>Comamonadaceae</taxon>
        <taxon>Polaromonas</taxon>
    </lineage>
</organism>
<evidence type="ECO:0000313" key="1">
    <source>
        <dbReference type="EMBL" id="GGB00795.1"/>
    </source>
</evidence>
<dbReference type="AlphaFoldDB" id="A0A916SHR2"/>
<comment type="caution">
    <text evidence="1">The sequence shown here is derived from an EMBL/GenBank/DDBJ whole genome shotgun (WGS) entry which is preliminary data.</text>
</comment>
<reference evidence="1" key="2">
    <citation type="submission" date="2020-09" db="EMBL/GenBank/DDBJ databases">
        <authorList>
            <person name="Sun Q."/>
            <person name="Zhou Y."/>
        </authorList>
    </citation>
    <scope>NUCLEOTIDE SEQUENCE</scope>
    <source>
        <strain evidence="1">CGMCC 1.15322</strain>
    </source>
</reference>
<reference evidence="1" key="1">
    <citation type="journal article" date="2014" name="Int. J. Syst. Evol. Microbiol.">
        <title>Complete genome sequence of Corynebacterium casei LMG S-19264T (=DSM 44701T), isolated from a smear-ripened cheese.</title>
        <authorList>
            <consortium name="US DOE Joint Genome Institute (JGI-PGF)"/>
            <person name="Walter F."/>
            <person name="Albersmeier A."/>
            <person name="Kalinowski J."/>
            <person name="Ruckert C."/>
        </authorList>
    </citation>
    <scope>NUCLEOTIDE SEQUENCE</scope>
    <source>
        <strain evidence="1">CGMCC 1.15322</strain>
    </source>
</reference>
<sequence length="109" mass="12133">MKVTSIMAENDSKHVAQVKAADHLFTEIAYSAHQIDRLFYHSVSEAADDADEKLNTLLNTVRELVTRMGWMADLGSKKLTGCENIKGDAEQWLMSPAYVNELEASESIS</sequence>